<dbReference type="SMART" id="SM00360">
    <property type="entry name" value="RRM"/>
    <property type="match status" value="1"/>
</dbReference>
<dbReference type="InterPro" id="IPR000719">
    <property type="entry name" value="Prot_kinase_dom"/>
</dbReference>
<evidence type="ECO:0000256" key="6">
    <source>
        <dbReference type="ARBA" id="ARBA00022884"/>
    </source>
</evidence>
<evidence type="ECO:0000313" key="12">
    <source>
        <dbReference type="EMBL" id="KAL2720465.1"/>
    </source>
</evidence>
<keyword evidence="5 8" id="KW-0067">ATP-binding</keyword>
<dbReference type="PANTHER" id="PTHR24342:SF20">
    <property type="entry name" value="MYOSIN LIGHT CHAIN KINASE, SMOOTH MUSCLE"/>
    <property type="match status" value="1"/>
</dbReference>
<proteinExistence type="predicted"/>
<dbReference type="SUPFAM" id="SSF56112">
    <property type="entry name" value="Protein kinase-like (PK-like)"/>
    <property type="match status" value="1"/>
</dbReference>
<dbReference type="CDD" id="cd14103">
    <property type="entry name" value="STKc_MLCK"/>
    <property type="match status" value="1"/>
</dbReference>
<dbReference type="GO" id="GO:0004674">
    <property type="term" value="F:protein serine/threonine kinase activity"/>
    <property type="evidence" value="ECO:0007669"/>
    <property type="project" value="UniProtKB-KW"/>
</dbReference>
<dbReference type="Pfam" id="PF00069">
    <property type="entry name" value="Pkinase"/>
    <property type="match status" value="1"/>
</dbReference>
<dbReference type="EMBL" id="JAUDFV010000146">
    <property type="protein sequence ID" value="KAL2720465.1"/>
    <property type="molecule type" value="Genomic_DNA"/>
</dbReference>
<name>A0ABD2AIW4_VESSQ</name>
<feature type="compositionally biased region" description="Polar residues" evidence="9">
    <location>
        <begin position="655"/>
        <end position="669"/>
    </location>
</feature>
<dbReference type="InterPro" id="IPR000504">
    <property type="entry name" value="RRM_dom"/>
</dbReference>
<gene>
    <name evidence="12" type="ORF">V1478_010041</name>
</gene>
<organism evidence="12 13">
    <name type="scientific">Vespula squamosa</name>
    <name type="common">Southern yellow jacket</name>
    <name type="synonym">Wasp</name>
    <dbReference type="NCBI Taxonomy" id="30214"/>
    <lineage>
        <taxon>Eukaryota</taxon>
        <taxon>Metazoa</taxon>
        <taxon>Ecdysozoa</taxon>
        <taxon>Arthropoda</taxon>
        <taxon>Hexapoda</taxon>
        <taxon>Insecta</taxon>
        <taxon>Pterygota</taxon>
        <taxon>Neoptera</taxon>
        <taxon>Endopterygota</taxon>
        <taxon>Hymenoptera</taxon>
        <taxon>Apocrita</taxon>
        <taxon>Aculeata</taxon>
        <taxon>Vespoidea</taxon>
        <taxon>Vespidae</taxon>
        <taxon>Vespinae</taxon>
        <taxon>Vespula</taxon>
    </lineage>
</organism>
<evidence type="ECO:0000313" key="13">
    <source>
        <dbReference type="Proteomes" id="UP001607302"/>
    </source>
</evidence>
<reference evidence="12 13" key="1">
    <citation type="journal article" date="2024" name="Ann. Entomol. Soc. Am.">
        <title>Genomic analyses of the southern and eastern yellowjacket wasps (Hymenoptera: Vespidae) reveal evolutionary signatures of social life.</title>
        <authorList>
            <person name="Catto M.A."/>
            <person name="Caine P.B."/>
            <person name="Orr S.E."/>
            <person name="Hunt B.G."/>
            <person name="Goodisman M.A.D."/>
        </authorList>
    </citation>
    <scope>NUCLEOTIDE SEQUENCE [LARGE SCALE GENOMIC DNA]</scope>
    <source>
        <strain evidence="12">233</strain>
        <tissue evidence="12">Head and thorax</tissue>
    </source>
</reference>
<feature type="compositionally biased region" description="Polar residues" evidence="9">
    <location>
        <begin position="623"/>
        <end position="641"/>
    </location>
</feature>
<feature type="domain" description="RRM" evidence="11">
    <location>
        <begin position="923"/>
        <end position="1001"/>
    </location>
</feature>
<keyword evidence="6 7" id="KW-0694">RNA-binding</keyword>
<dbReference type="FunFam" id="3.30.200.20:FF:000042">
    <property type="entry name" value="Aurora kinase A"/>
    <property type="match status" value="1"/>
</dbReference>
<evidence type="ECO:0000256" key="8">
    <source>
        <dbReference type="PROSITE-ProRule" id="PRU10141"/>
    </source>
</evidence>
<dbReference type="InterPro" id="IPR012677">
    <property type="entry name" value="Nucleotide-bd_a/b_plait_sf"/>
</dbReference>
<dbReference type="GO" id="GO:0005524">
    <property type="term" value="F:ATP binding"/>
    <property type="evidence" value="ECO:0007669"/>
    <property type="project" value="UniProtKB-UniRule"/>
</dbReference>
<comment type="caution">
    <text evidence="12">The sequence shown here is derived from an EMBL/GenBank/DDBJ whole genome shotgun (WGS) entry which is preliminary data.</text>
</comment>
<feature type="region of interest" description="Disordered" evidence="9">
    <location>
        <begin position="793"/>
        <end position="817"/>
    </location>
</feature>
<evidence type="ECO:0000256" key="2">
    <source>
        <dbReference type="ARBA" id="ARBA00022679"/>
    </source>
</evidence>
<keyword evidence="13" id="KW-1185">Reference proteome</keyword>
<sequence length="1045" mass="119406">MLFLRQTEERRRGVGHVTRSAESAASAENLNPSSEPRRRAVSSPGLGAPMAQTAMKVNGETMIRVDETDPVGELEPSFPYRDVRVRRGVEFNDQYDIQSEIGRGKFGTVYRCKEKETGLSLAAKVVNVSKKEDRRSVEREVDIMRRLQHPRLIQLYDAIDTGKQIYVILELIEGGELFERVIDDDFLLTERSCAVFMRQICEGIEFIHAQKILHLDLKPENILCLTKEGNRIKIIDFGLARDYDPNKKLQVLFGTPEFVAPEVVNFDQIGFGTDMWSIGVICYVLLSGLSPFMGDTDIETMANVTIAKYDFDHEAFTDISEDAKDFIRCLLIKDKEKRASASQCREHRWLAKKKNDPLIFEEKKQIDDKPMKSNKIELDSTVLINSIKLATTTTTTVNGRSNVIDEDELDLTKDNLRLFVERWREHPDSPYTIDNVNTSDNLERCHSRDHNTDESVSLRAQCPSPRESLCSFESSETDASNSNRDDSRCGYYLNVPNLGFALERRASEGTATDKSSRDQASQIILAEEIIKLSEQLRNIAMGGIDTIKENNNVIYKRRNINFTEDDYIHSSMENEKSFVEISGSNLQRKNNNSKRIVKIDNNDKEYNEIAEKLSSIKKQRKLNGTTFHSNRNYDRSNNSIDSPFDSFKRRKSSLDNDVSSTTINDNGEINRTIEDDNSSKRSSVRVIENHSESVKSLNNEIDLTPPWRRTRVKHSFGETSRDVPRISNLRDLHKSLNLDEPANTKDLLLHLLGEWEEIGNRTSTLGRKSVSIDWCGEQSIARKTMNSLAEYFQSKQQKSSANNVPDKSSTPTRRPTAGGLLEHRWLDVALENPICKKRLKRYVIKKRWIKAVNTILALHRSNEVEEYAKDQALKDWTPFAIEYDPLKAGSIDGTDVEPHDKAVSRAMRAHYEPPRNLNSKPERTLYVTRFGPRISRYDLKQFFSRYGEVLSVKIILDIVSGLSQCYGFVEMESVEDAKRVLRHFSESTLKGYQLFVDFECSRVMKGWKPRRLGGGFGGRKESGQLRFGGTDRPFKMPIVLDTSNL</sequence>
<evidence type="ECO:0000259" key="11">
    <source>
        <dbReference type="PROSITE" id="PS50102"/>
    </source>
</evidence>
<dbReference type="Pfam" id="PF00076">
    <property type="entry name" value="RRM_1"/>
    <property type="match status" value="1"/>
</dbReference>
<keyword evidence="2" id="KW-0808">Transferase</keyword>
<evidence type="ECO:0000256" key="4">
    <source>
        <dbReference type="ARBA" id="ARBA00022777"/>
    </source>
</evidence>
<dbReference type="PANTHER" id="PTHR24342">
    <property type="entry name" value="SERINE/THREONINE-PROTEIN KINASE 17"/>
    <property type="match status" value="1"/>
</dbReference>
<dbReference type="InterPro" id="IPR017441">
    <property type="entry name" value="Protein_kinase_ATP_BS"/>
</dbReference>
<dbReference type="PROSITE" id="PS50011">
    <property type="entry name" value="PROTEIN_KINASE_DOM"/>
    <property type="match status" value="1"/>
</dbReference>
<keyword evidence="1" id="KW-0723">Serine/threonine-protein kinase</keyword>
<dbReference type="InterPro" id="IPR008271">
    <property type="entry name" value="Ser/Thr_kinase_AS"/>
</dbReference>
<dbReference type="PROSITE" id="PS00108">
    <property type="entry name" value="PROTEIN_KINASE_ST"/>
    <property type="match status" value="1"/>
</dbReference>
<dbReference type="Gene3D" id="1.10.510.10">
    <property type="entry name" value="Transferase(Phosphotransferase) domain 1"/>
    <property type="match status" value="1"/>
</dbReference>
<dbReference type="PROSITE" id="PS00107">
    <property type="entry name" value="PROTEIN_KINASE_ATP"/>
    <property type="match status" value="1"/>
</dbReference>
<dbReference type="SMART" id="SM00220">
    <property type="entry name" value="S_TKc"/>
    <property type="match status" value="1"/>
</dbReference>
<evidence type="ECO:0000256" key="1">
    <source>
        <dbReference type="ARBA" id="ARBA00022527"/>
    </source>
</evidence>
<evidence type="ECO:0000256" key="5">
    <source>
        <dbReference type="ARBA" id="ARBA00022840"/>
    </source>
</evidence>
<keyword evidence="3 8" id="KW-0547">Nucleotide-binding</keyword>
<keyword evidence="4" id="KW-0418">Kinase</keyword>
<dbReference type="InterPro" id="IPR011009">
    <property type="entry name" value="Kinase-like_dom_sf"/>
</dbReference>
<protein>
    <submittedName>
        <fullName evidence="12">Uncharacterized protein</fullName>
    </submittedName>
</protein>
<accession>A0ABD2AIW4</accession>
<dbReference type="SUPFAM" id="SSF54928">
    <property type="entry name" value="RNA-binding domain, RBD"/>
    <property type="match status" value="1"/>
</dbReference>
<feature type="domain" description="Protein kinase" evidence="10">
    <location>
        <begin position="95"/>
        <end position="350"/>
    </location>
</feature>
<dbReference type="Gene3D" id="3.30.70.330">
    <property type="match status" value="1"/>
</dbReference>
<dbReference type="FunFam" id="1.10.510.10:FF:000594">
    <property type="entry name" value="Myosin light chain kinase isoform-III"/>
    <property type="match status" value="1"/>
</dbReference>
<dbReference type="GO" id="GO:0003723">
    <property type="term" value="F:RNA binding"/>
    <property type="evidence" value="ECO:0007669"/>
    <property type="project" value="UniProtKB-UniRule"/>
</dbReference>
<dbReference type="AlphaFoldDB" id="A0ABD2AIW4"/>
<evidence type="ECO:0000256" key="7">
    <source>
        <dbReference type="PROSITE-ProRule" id="PRU00176"/>
    </source>
</evidence>
<feature type="compositionally biased region" description="Low complexity" evidence="9">
    <location>
        <begin position="20"/>
        <end position="34"/>
    </location>
</feature>
<feature type="region of interest" description="Disordered" evidence="9">
    <location>
        <begin position="623"/>
        <end position="687"/>
    </location>
</feature>
<feature type="compositionally biased region" description="Basic and acidic residues" evidence="9">
    <location>
        <begin position="1"/>
        <end position="12"/>
    </location>
</feature>
<feature type="binding site" evidence="8">
    <location>
        <position position="124"/>
    </location>
    <ligand>
        <name>ATP</name>
        <dbReference type="ChEBI" id="CHEBI:30616"/>
    </ligand>
</feature>
<feature type="region of interest" description="Disordered" evidence="9">
    <location>
        <begin position="1"/>
        <end position="49"/>
    </location>
</feature>
<evidence type="ECO:0000259" key="10">
    <source>
        <dbReference type="PROSITE" id="PS50011"/>
    </source>
</evidence>
<dbReference type="Proteomes" id="UP001607302">
    <property type="component" value="Unassembled WGS sequence"/>
</dbReference>
<evidence type="ECO:0000256" key="3">
    <source>
        <dbReference type="ARBA" id="ARBA00022741"/>
    </source>
</evidence>
<evidence type="ECO:0000256" key="9">
    <source>
        <dbReference type="SAM" id="MobiDB-lite"/>
    </source>
</evidence>
<dbReference type="PROSITE" id="PS50102">
    <property type="entry name" value="RRM"/>
    <property type="match status" value="1"/>
</dbReference>
<feature type="compositionally biased region" description="Polar residues" evidence="9">
    <location>
        <begin position="793"/>
        <end position="813"/>
    </location>
</feature>
<dbReference type="Gene3D" id="3.30.200.20">
    <property type="entry name" value="Phosphorylase Kinase, domain 1"/>
    <property type="match status" value="1"/>
</dbReference>
<dbReference type="InterPro" id="IPR035979">
    <property type="entry name" value="RBD_domain_sf"/>
</dbReference>